<evidence type="ECO:0000313" key="1">
    <source>
        <dbReference type="EMBL" id="MFC4533651.1"/>
    </source>
</evidence>
<accession>A0ABV9CK83</accession>
<proteinExistence type="predicted"/>
<comment type="caution">
    <text evidence="1">The sequence shown here is derived from an EMBL/GenBank/DDBJ whole genome shotgun (WGS) entry which is preliminary data.</text>
</comment>
<organism evidence="1 2">
    <name type="scientific">Sphaerisporangium dianthi</name>
    <dbReference type="NCBI Taxonomy" id="1436120"/>
    <lineage>
        <taxon>Bacteria</taxon>
        <taxon>Bacillati</taxon>
        <taxon>Actinomycetota</taxon>
        <taxon>Actinomycetes</taxon>
        <taxon>Streptosporangiales</taxon>
        <taxon>Streptosporangiaceae</taxon>
        <taxon>Sphaerisporangium</taxon>
    </lineage>
</organism>
<gene>
    <name evidence="1" type="ORF">ACFO60_23035</name>
</gene>
<protein>
    <recommendedName>
        <fullName evidence="3">DNRLRE domain-containing protein</fullName>
    </recommendedName>
</protein>
<dbReference type="EMBL" id="JBHSFP010000016">
    <property type="protein sequence ID" value="MFC4533651.1"/>
    <property type="molecule type" value="Genomic_DNA"/>
</dbReference>
<evidence type="ECO:0008006" key="3">
    <source>
        <dbReference type="Google" id="ProtNLM"/>
    </source>
</evidence>
<dbReference type="RefSeq" id="WP_380843309.1">
    <property type="nucleotide sequence ID" value="NZ_JBHSFP010000016.1"/>
</dbReference>
<dbReference type="Proteomes" id="UP001596004">
    <property type="component" value="Unassembled WGS sequence"/>
</dbReference>
<reference evidence="2" key="1">
    <citation type="journal article" date="2019" name="Int. J. Syst. Evol. Microbiol.">
        <title>The Global Catalogue of Microorganisms (GCM) 10K type strain sequencing project: providing services to taxonomists for standard genome sequencing and annotation.</title>
        <authorList>
            <consortium name="The Broad Institute Genomics Platform"/>
            <consortium name="The Broad Institute Genome Sequencing Center for Infectious Disease"/>
            <person name="Wu L."/>
            <person name="Ma J."/>
        </authorList>
    </citation>
    <scope>NUCLEOTIDE SEQUENCE [LARGE SCALE GENOMIC DNA]</scope>
    <source>
        <strain evidence="2">CGMCC 4.7132</strain>
    </source>
</reference>
<keyword evidence="2" id="KW-1185">Reference proteome</keyword>
<sequence length="602" mass="66237">MRSGVFRLLARALAAAVMIVPFVVAPAQAWTLRATIVLRPAAWTYVSSAEAQRSHWNEDVAAPVGLAGTFAQADEPASVRRSFFMNDLSMLHGRTIVAASLTLLRPDPVCENRVRGFELWQTGPIDRRTNWERQPEWTKSLAVVPSQWNCEPTSPYEFDMTPLVTDTVAGDSGELVLGVRASLEDRPQGRLSFVNAPELRITYEYKPQNPYLSDPYLPVQTVIADGWTYVESGHHNVSHWKQDAPVPVGSLEGHRVARAFYRFPVPSFAGGRPVQAKLLVDRADTCRVGEKPVQLWETGPVDEHTTWRRQPRRSRLVATYTWSSCDTLGTMLAFDVSAVVADAHAAGRATVTFGLWSQQERAPLGAYRLEQAPVLNVNHLPPVEPPAQLVTDPSERTWPDAIGGKAGPYPCATGDARPYVAFAPRPHAVLSGGGPASAHWQWETLDGQSYWEEFTPILDGQASGVLMGYYDGAFRWRVRTEDAYEQDSEWSPWCEYVVDTAKPDRSGTVAGTPYDGPTPIGGPGVPGRFTISPNGVADVAGYYYKMDGEPWTRVDAEPDGTATVTWTPTTDGLHQMAVVSADRADNRAMYPTFYNFVVASAG</sequence>
<evidence type="ECO:0000313" key="2">
    <source>
        <dbReference type="Proteomes" id="UP001596004"/>
    </source>
</evidence>
<name>A0ABV9CK83_9ACTN</name>